<feature type="domain" description="Peptidase M15C" evidence="1">
    <location>
        <begin position="67"/>
        <end position="140"/>
    </location>
</feature>
<protein>
    <submittedName>
        <fullName evidence="2">M15 family metallopeptidase</fullName>
    </submittedName>
</protein>
<organism evidence="2 3">
    <name type="scientific">Riemerella anatipestifer</name>
    <name type="common">Moraxella anatipestifer</name>
    <dbReference type="NCBI Taxonomy" id="34085"/>
    <lineage>
        <taxon>Bacteria</taxon>
        <taxon>Pseudomonadati</taxon>
        <taxon>Bacteroidota</taxon>
        <taxon>Flavobacteriia</taxon>
        <taxon>Flavobacteriales</taxon>
        <taxon>Weeksellaceae</taxon>
        <taxon>Riemerella</taxon>
    </lineage>
</organism>
<comment type="caution">
    <text evidence="2">The sequence shown here is derived from an EMBL/GenBank/DDBJ whole genome shotgun (WGS) entry which is preliminary data.</text>
</comment>
<evidence type="ECO:0000313" key="3">
    <source>
        <dbReference type="Proteomes" id="UP001207440"/>
    </source>
</evidence>
<dbReference type="SUPFAM" id="SSF55166">
    <property type="entry name" value="Hedgehog/DD-peptidase"/>
    <property type="match status" value="1"/>
</dbReference>
<sequence length="164" mass="19062">MDKITLQRIELLHPKLREEAKAIYKEICEALTGNAICRFTHTLRTFQEQNDLYAIGRTKKGRRVTNARGGQSYHNYGLAIDICLLVDKDGNGTYETAVWDTKADFDNDKIADWQEIVAIFKRYGWTWGGDWRFTDPPHFQKTFGKSIADLQGLYNRQKTEYVSF</sequence>
<dbReference type="EMBL" id="JAOZYT010000143">
    <property type="protein sequence ID" value="MCW0524964.1"/>
    <property type="molecule type" value="Genomic_DNA"/>
</dbReference>
<accession>A0AAP3EXG1</accession>
<dbReference type="RefSeq" id="WP_214193774.1">
    <property type="nucleotide sequence ID" value="NZ_CP081925.1"/>
</dbReference>
<dbReference type="GO" id="GO:0008233">
    <property type="term" value="F:peptidase activity"/>
    <property type="evidence" value="ECO:0007669"/>
    <property type="project" value="InterPro"/>
</dbReference>
<evidence type="ECO:0000259" key="1">
    <source>
        <dbReference type="Pfam" id="PF13539"/>
    </source>
</evidence>
<proteinExistence type="predicted"/>
<name>A0AAP3EXG1_RIEAN</name>
<dbReference type="InterPro" id="IPR009045">
    <property type="entry name" value="Zn_M74/Hedgehog-like"/>
</dbReference>
<dbReference type="Gene3D" id="3.30.1380.10">
    <property type="match status" value="1"/>
</dbReference>
<dbReference type="AlphaFoldDB" id="A0AAP3EXG1"/>
<evidence type="ECO:0000313" key="2">
    <source>
        <dbReference type="EMBL" id="MCW0524964.1"/>
    </source>
</evidence>
<dbReference type="Pfam" id="PF13539">
    <property type="entry name" value="Peptidase_M15_4"/>
    <property type="match status" value="1"/>
</dbReference>
<dbReference type="CDD" id="cd14845">
    <property type="entry name" value="L-Ala-D-Glu_peptidase_like"/>
    <property type="match status" value="1"/>
</dbReference>
<dbReference type="Proteomes" id="UP001207440">
    <property type="component" value="Unassembled WGS sequence"/>
</dbReference>
<reference evidence="2" key="1">
    <citation type="submission" date="2022-10" db="EMBL/GenBank/DDBJ databases">
        <title>Sifting through the core-genome to identify putative cross-protective antigens against Riemerella anatipestifer.</title>
        <authorList>
            <person name="Zheng X."/>
            <person name="Zhang W."/>
        </authorList>
    </citation>
    <scope>NUCLEOTIDE SEQUENCE</scope>
    <source>
        <strain evidence="2">ZWRA178</strain>
    </source>
</reference>
<gene>
    <name evidence="2" type="ORF">OKE68_11690</name>
</gene>
<dbReference type="InterPro" id="IPR039561">
    <property type="entry name" value="Peptidase_M15C"/>
</dbReference>